<dbReference type="InterPro" id="IPR006311">
    <property type="entry name" value="TAT_signal"/>
</dbReference>
<dbReference type="GO" id="GO:0005506">
    <property type="term" value="F:iron ion binding"/>
    <property type="evidence" value="ECO:0007669"/>
    <property type="project" value="InterPro"/>
</dbReference>
<dbReference type="EMBL" id="CP016634">
    <property type="protein sequence ID" value="ANY86736.1"/>
    <property type="molecule type" value="Genomic_DNA"/>
</dbReference>
<evidence type="ECO:0000313" key="3">
    <source>
        <dbReference type="EMBL" id="ANY86736.1"/>
    </source>
</evidence>
<dbReference type="GO" id="GO:0016491">
    <property type="term" value="F:oxidoreductase activity"/>
    <property type="evidence" value="ECO:0007669"/>
    <property type="project" value="InterPro"/>
</dbReference>
<evidence type="ECO:0000259" key="2">
    <source>
        <dbReference type="Pfam" id="PF20256"/>
    </source>
</evidence>
<dbReference type="InterPro" id="IPR037165">
    <property type="entry name" value="AldOxase/xan_DH_Mopterin-bd_sf"/>
</dbReference>
<dbReference type="InterPro" id="IPR008274">
    <property type="entry name" value="AldOxase/xan_DH_MoCoBD1"/>
</dbReference>
<name>A0A1B2F3F3_PSEPU</name>
<dbReference type="AlphaFoldDB" id="A0A1B2F3F3"/>
<feature type="domain" description="Aldehyde oxidase/xanthine dehydrogenase first molybdopterin binding" evidence="1">
    <location>
        <begin position="265"/>
        <end position="484"/>
    </location>
</feature>
<accession>A0A1B2F3F3</accession>
<protein>
    <submittedName>
        <fullName evidence="3">Xanthine dehydrogenase molybdenum-binding subunit</fullName>
    </submittedName>
</protein>
<organism evidence="3">
    <name type="scientific">Pseudomonas putida</name>
    <name type="common">Arthrobacter siderocapsulatus</name>
    <dbReference type="NCBI Taxonomy" id="303"/>
    <lineage>
        <taxon>Bacteria</taxon>
        <taxon>Pseudomonadati</taxon>
        <taxon>Pseudomonadota</taxon>
        <taxon>Gammaproteobacteria</taxon>
        <taxon>Pseudomonadales</taxon>
        <taxon>Pseudomonadaceae</taxon>
        <taxon>Pseudomonas</taxon>
    </lineage>
</organism>
<evidence type="ECO:0000259" key="1">
    <source>
        <dbReference type="Pfam" id="PF02738"/>
    </source>
</evidence>
<reference evidence="3" key="1">
    <citation type="submission" date="2016-07" db="EMBL/GenBank/DDBJ databases">
        <title>New class B carbapenemase carried by novel plasmid in Pseudomonas putida enviromental strain in eastern Amazonia.</title>
        <authorList>
            <person name="Souza C.O."/>
            <person name="Lima K.V."/>
            <person name="Brasiliense D.M."/>
            <person name="Perez-Chaparro P.J."/>
            <person name="Mamizuka E.M."/>
            <person name="Lima M.O."/>
            <person name="Lima L.N."/>
            <person name="McCulloch J.A."/>
        </authorList>
    </citation>
    <scope>NUCLEOTIDE SEQUENCE [LARGE SCALE GENOMIC DNA]</scope>
    <source>
        <strain evidence="3">IEC33019</strain>
    </source>
</reference>
<feature type="domain" description="Aldehyde oxidase/xanthine dehydrogenase second molybdopterin binding" evidence="2">
    <location>
        <begin position="516"/>
        <end position="602"/>
    </location>
</feature>
<dbReference type="RefSeq" id="WP_070093086.1">
    <property type="nucleotide sequence ID" value="NZ_CP016634.1"/>
</dbReference>
<sequence length="943" mass="103251">MTNRDISRRAFLQGGVIAGVGVTLAPLGSPAFAALMENSVTTSPQKWMSHDGKTRFRNDALSKVCGNKVFARDIRAKDMPGWPQQQGHALLLKTIKADRIYAGLDLAWLGADLQPDRVVTAEDLHKDGIAWPEAHSPDPLLPPGKVPMFIGHPVAILIWNDFERYRQAKLKLQFNDKAIRYGAQAPLYQGDPYGSFRFVRVAGKTPFEDDEFSSLKNSMLFPTILNRKPVWTNEPKQHGTLTEQGLFYANRMADQLKQAPEGWLVFDERYKTPSIEPAALEPDNGNGWYDPQSGTLHFVVATQCPFEVAQECVHMIKPSRFGLKTLNMHPGYTVGYGSKDNNIFVFYAAVAALYGNGVPVRLANDRYEQFQSGIKRHPFDIHYQLAVDKKDMSFKIFRADMSVDGGGRANYSASVAAVGATAAQSIYYMPQSDLAVTAYHSRGVEAGSMRGYGTLQTMAATEMMVDEIAGRLGVDAIELRRVNALKSGMKNTQGAVPAGALRLHEILDKASAHELWKNRDAYKKSMEAKDADNWYGVGFAICQKDFGTGAEAPMASIEFTADGRISLRHIGTELGTGMSTSQAFVVSDFLGRPADEVKTAETEWPELQLATHGNPYLMSQAEQDAALRDPRWVGKLASPSSATNSAFYFSHATREAARVLFNHGLWPAALSLWRQGPFGGQANPLVVRRENAVWVNGELTGNGLAPIPFAELAKKAHEMGLVTGVSVHAFNRWSWAESDFVIDGVRERVPLDAMAVKYGDGAPNAKKAQMSSASYHLLDRQNAAYPATQLNNAMVTYYSPVATLVQVKVNKGSGQVQVLNHHSWVECGRVLVPELVKGQLEGGIAMGIGHALTEEMPLYEGGPGEGDWNFNRYRLPMAKDVAVWQQTSEILPPLSPTDPSKGIAEVVMIPVVGAIGNAVAHAIGKRVRDLPITPARVKEALNG</sequence>
<dbReference type="Pfam" id="PF20256">
    <property type="entry name" value="MoCoBD_2"/>
    <property type="match status" value="2"/>
</dbReference>
<dbReference type="InterPro" id="IPR046867">
    <property type="entry name" value="AldOxase/xan_DH_MoCoBD2"/>
</dbReference>
<dbReference type="Pfam" id="PF02738">
    <property type="entry name" value="MoCoBD_1"/>
    <property type="match status" value="1"/>
</dbReference>
<dbReference type="InterPro" id="IPR016208">
    <property type="entry name" value="Ald_Oxase/xanthine_DH-like"/>
</dbReference>
<dbReference type="SUPFAM" id="SSF54665">
    <property type="entry name" value="CO dehydrogenase molybdoprotein N-domain-like"/>
    <property type="match status" value="1"/>
</dbReference>
<dbReference type="PANTHER" id="PTHR11908:SF123">
    <property type="entry name" value="ALDEHYDE OXIDOREDUCTASE MOLYBDENUM-BINDING SUBUNIT PAOC"/>
    <property type="match status" value="1"/>
</dbReference>
<dbReference type="PROSITE" id="PS51318">
    <property type="entry name" value="TAT"/>
    <property type="match status" value="1"/>
</dbReference>
<dbReference type="SUPFAM" id="SSF56003">
    <property type="entry name" value="Molybdenum cofactor-binding domain"/>
    <property type="match status" value="1"/>
</dbReference>
<dbReference type="PANTHER" id="PTHR11908">
    <property type="entry name" value="XANTHINE DEHYDROGENASE"/>
    <property type="match status" value="1"/>
</dbReference>
<feature type="domain" description="Aldehyde oxidase/xanthine dehydrogenase second molybdopterin binding" evidence="2">
    <location>
        <begin position="760"/>
        <end position="881"/>
    </location>
</feature>
<dbReference type="Gene3D" id="3.30.365.10">
    <property type="entry name" value="Aldehyde oxidase/xanthine dehydrogenase, molybdopterin binding domain"/>
    <property type="match status" value="4"/>
</dbReference>
<dbReference type="InterPro" id="IPR036856">
    <property type="entry name" value="Ald_Oxase/Xan_DH_a/b_sf"/>
</dbReference>
<proteinExistence type="predicted"/>
<gene>
    <name evidence="3" type="primary">xdhA</name>
    <name evidence="3" type="ORF">IEC33019_1167</name>
</gene>